<dbReference type="PANTHER" id="PTHR39472">
    <property type="entry name" value="EXPRESSED PROTEIN"/>
    <property type="match status" value="1"/>
</dbReference>
<name>A0A9P6VRJ7_9HELO</name>
<protein>
    <submittedName>
        <fullName evidence="3">Uncharacterized protein</fullName>
    </submittedName>
</protein>
<feature type="compositionally biased region" description="Basic and acidic residues" evidence="2">
    <location>
        <begin position="176"/>
        <end position="196"/>
    </location>
</feature>
<dbReference type="OrthoDB" id="5230543at2759"/>
<comment type="caution">
    <text evidence="3">The sequence shown here is derived from an EMBL/GenBank/DDBJ whole genome shotgun (WGS) entry which is preliminary data.</text>
</comment>
<keyword evidence="4" id="KW-1185">Reference proteome</keyword>
<dbReference type="Proteomes" id="UP000785200">
    <property type="component" value="Unassembled WGS sequence"/>
</dbReference>
<feature type="compositionally biased region" description="Acidic residues" evidence="2">
    <location>
        <begin position="161"/>
        <end position="175"/>
    </location>
</feature>
<accession>A0A9P6VRJ7</accession>
<evidence type="ECO:0000256" key="2">
    <source>
        <dbReference type="SAM" id="MobiDB-lite"/>
    </source>
</evidence>
<dbReference type="AlphaFoldDB" id="A0A9P6VRJ7"/>
<dbReference type="EMBL" id="VNKQ01000002">
    <property type="protein sequence ID" value="KAG0652907.1"/>
    <property type="molecule type" value="Genomic_DNA"/>
</dbReference>
<proteinExistence type="predicted"/>
<feature type="compositionally biased region" description="Gly residues" evidence="2">
    <location>
        <begin position="197"/>
        <end position="206"/>
    </location>
</feature>
<gene>
    <name evidence="3" type="ORF">D0Z07_0238</name>
</gene>
<reference evidence="3" key="1">
    <citation type="submission" date="2019-07" db="EMBL/GenBank/DDBJ databases">
        <title>Hyphodiscus hymeniophilus genome sequencing and assembly.</title>
        <authorList>
            <person name="Kramer G."/>
            <person name="Nodwell J."/>
        </authorList>
    </citation>
    <scope>NUCLEOTIDE SEQUENCE</scope>
    <source>
        <strain evidence="3">ATCC 34498</strain>
    </source>
</reference>
<evidence type="ECO:0000313" key="4">
    <source>
        <dbReference type="Proteomes" id="UP000785200"/>
    </source>
</evidence>
<feature type="region of interest" description="Disordered" evidence="2">
    <location>
        <begin position="160"/>
        <end position="206"/>
    </location>
</feature>
<keyword evidence="1" id="KW-0175">Coiled coil</keyword>
<sequence length="206" mass="23919">MGKVRAKAQNLDISNDELVAVAAAELNISSDNIEKENSELRKALEKTLFEKKENWKLALHGANILSDILDKMHAFKSQHEADTLAWHRNYRKQLADEREENLRLRNQIDDMKAAASRANDYLRQMRRYLTDHDELNELRIENISLRQQRRLWKRKALPLIPDDDSEWSDDDDLIDPEEKKRKLAEEMEKERKDKEGPGGGDAGASS</sequence>
<evidence type="ECO:0000256" key="1">
    <source>
        <dbReference type="SAM" id="Coils"/>
    </source>
</evidence>
<organism evidence="3 4">
    <name type="scientific">Hyphodiscus hymeniophilus</name>
    <dbReference type="NCBI Taxonomy" id="353542"/>
    <lineage>
        <taxon>Eukaryota</taxon>
        <taxon>Fungi</taxon>
        <taxon>Dikarya</taxon>
        <taxon>Ascomycota</taxon>
        <taxon>Pezizomycotina</taxon>
        <taxon>Leotiomycetes</taxon>
        <taxon>Helotiales</taxon>
        <taxon>Hyphodiscaceae</taxon>
        <taxon>Hyphodiscus</taxon>
    </lineage>
</organism>
<evidence type="ECO:0000313" key="3">
    <source>
        <dbReference type="EMBL" id="KAG0652907.1"/>
    </source>
</evidence>
<dbReference type="PANTHER" id="PTHR39472:SF1">
    <property type="entry name" value="EXPRESSED PROTEIN"/>
    <property type="match status" value="1"/>
</dbReference>
<feature type="coiled-coil region" evidence="1">
    <location>
        <begin position="87"/>
        <end position="155"/>
    </location>
</feature>